<keyword evidence="1" id="KW-0560">Oxidoreductase</keyword>
<dbReference type="RefSeq" id="WP_092458465.1">
    <property type="nucleotide sequence ID" value="NZ_FPCJ01000001.1"/>
</dbReference>
<protein>
    <submittedName>
        <fullName evidence="3">FADH2 O2-dependent halogenase</fullName>
    </submittedName>
</protein>
<evidence type="ECO:0000256" key="2">
    <source>
        <dbReference type="ARBA" id="ARBA00023033"/>
    </source>
</evidence>
<keyword evidence="4" id="KW-1185">Reference proteome</keyword>
<proteinExistence type="predicted"/>
<dbReference type="Gene3D" id="3.50.50.60">
    <property type="entry name" value="FAD/NAD(P)-binding domain"/>
    <property type="match status" value="1"/>
</dbReference>
<dbReference type="Pfam" id="PF04820">
    <property type="entry name" value="Trp_halogenase"/>
    <property type="match status" value="2"/>
</dbReference>
<evidence type="ECO:0000313" key="3">
    <source>
        <dbReference type="EMBL" id="SFV31028.1"/>
    </source>
</evidence>
<dbReference type="PANTHER" id="PTHR43747:SF5">
    <property type="entry name" value="FAD-BINDING DOMAIN-CONTAINING PROTEIN"/>
    <property type="match status" value="1"/>
</dbReference>
<dbReference type="EMBL" id="FPCJ01000001">
    <property type="protein sequence ID" value="SFV31028.1"/>
    <property type="molecule type" value="Genomic_DNA"/>
</dbReference>
<dbReference type="InterPro" id="IPR050816">
    <property type="entry name" value="Flavin-dep_Halogenase_NPB"/>
</dbReference>
<dbReference type="AlphaFoldDB" id="A0A1I7N8R0"/>
<name>A0A1I7N8R0_9BACT</name>
<dbReference type="Proteomes" id="UP000199537">
    <property type="component" value="Unassembled WGS sequence"/>
</dbReference>
<dbReference type="InterPro" id="IPR006905">
    <property type="entry name" value="Flavin_halogenase"/>
</dbReference>
<dbReference type="InterPro" id="IPR036188">
    <property type="entry name" value="FAD/NAD-bd_sf"/>
</dbReference>
<gene>
    <name evidence="3" type="ORF">SAMN05660895_0959</name>
</gene>
<dbReference type="PANTHER" id="PTHR43747">
    <property type="entry name" value="FAD-BINDING PROTEIN"/>
    <property type="match status" value="1"/>
</dbReference>
<dbReference type="STRING" id="1393122.SAMN05660895_0959"/>
<sequence length="514" mass="59467">MKPSFPRYDVLIAGSGFAGSLAALVLQRMGWKVCVVEKARHPRFAIGESSTPAADMILRDLARQYDLPWLHAFSRYGSWCRNYPHVMRGLKRGFSFYKHYPGKAFYTNDQHEHELLVAASADDEHSDTQWLRADFDAFLVQKVQEAGIAYLDQAEILGVQEAEELTFTLQHEGLDRKLRADFFIDATGSPHLLQRLWQVPWTADDFYTHSFAVFSHFEQVPLWEEMLAGMGYKTQDYPYRADFSALHHILDEGWMWMLRFDDGRVSMGFVLDGHTDLPGLPLRQQNDMPAEPIWHQMLSRYPSLQELMRGARLCDQPGRLLRSARLQRQLLQVAGRRWVALPHTAGFVDPLFSPGNAHTLSGLERIVRIFQQDRHEHRQELLQRYARELQNEYWLIDTLIAGCYRTMTHFQLFIPWSMVYFACTIAYEQHRNAVSAACASHYPEGFLLAGRAEIRQMVKETWRALQHLPLKGNYSPHQIEAFTRTIRDCIAPFNTAGLLNPAVHNMYRHTTAEV</sequence>
<dbReference type="SUPFAM" id="SSF51905">
    <property type="entry name" value="FAD/NAD(P)-binding domain"/>
    <property type="match status" value="1"/>
</dbReference>
<evidence type="ECO:0000256" key="1">
    <source>
        <dbReference type="ARBA" id="ARBA00023002"/>
    </source>
</evidence>
<reference evidence="4" key="1">
    <citation type="submission" date="2016-10" db="EMBL/GenBank/DDBJ databases">
        <authorList>
            <person name="Varghese N."/>
            <person name="Submissions S."/>
        </authorList>
    </citation>
    <scope>NUCLEOTIDE SEQUENCE [LARGE SCALE GENOMIC DNA]</scope>
    <source>
        <strain evidence="4">DSM 14807</strain>
    </source>
</reference>
<accession>A0A1I7N8R0</accession>
<dbReference type="OrthoDB" id="9806565at2"/>
<keyword evidence="2" id="KW-0503">Monooxygenase</keyword>
<evidence type="ECO:0000313" key="4">
    <source>
        <dbReference type="Proteomes" id="UP000199537"/>
    </source>
</evidence>
<organism evidence="3 4">
    <name type="scientific">Thermoflavifilum thermophilum</name>
    <dbReference type="NCBI Taxonomy" id="1393122"/>
    <lineage>
        <taxon>Bacteria</taxon>
        <taxon>Pseudomonadati</taxon>
        <taxon>Bacteroidota</taxon>
        <taxon>Chitinophagia</taxon>
        <taxon>Chitinophagales</taxon>
        <taxon>Chitinophagaceae</taxon>
        <taxon>Thermoflavifilum</taxon>
    </lineage>
</organism>
<dbReference type="GO" id="GO:0004497">
    <property type="term" value="F:monooxygenase activity"/>
    <property type="evidence" value="ECO:0007669"/>
    <property type="project" value="UniProtKB-KW"/>
</dbReference>